<dbReference type="InterPro" id="IPR028098">
    <property type="entry name" value="Glyco_trans_4-like_N"/>
</dbReference>
<gene>
    <name evidence="2" type="ORF">C8P66_11074</name>
</gene>
<evidence type="ECO:0000259" key="1">
    <source>
        <dbReference type="Pfam" id="PF13439"/>
    </source>
</evidence>
<proteinExistence type="predicted"/>
<accession>A0A2W7IFZ7</accession>
<dbReference type="EMBL" id="QKYU01000010">
    <property type="protein sequence ID" value="PZW45876.1"/>
    <property type="molecule type" value="Genomic_DNA"/>
</dbReference>
<evidence type="ECO:0000313" key="3">
    <source>
        <dbReference type="Proteomes" id="UP000249688"/>
    </source>
</evidence>
<dbReference type="GO" id="GO:0016757">
    <property type="term" value="F:glycosyltransferase activity"/>
    <property type="evidence" value="ECO:0007669"/>
    <property type="project" value="TreeGrafter"/>
</dbReference>
<keyword evidence="3" id="KW-1185">Reference proteome</keyword>
<reference evidence="2 3" key="1">
    <citation type="submission" date="2018-06" db="EMBL/GenBank/DDBJ databases">
        <title>Genomic Encyclopedia of Archaeal and Bacterial Type Strains, Phase II (KMG-II): from individual species to whole genera.</title>
        <authorList>
            <person name="Goeker M."/>
        </authorList>
    </citation>
    <scope>NUCLEOTIDE SEQUENCE [LARGE SCALE GENOMIC DNA]</scope>
    <source>
        <strain evidence="2 3">DSM 24525</strain>
    </source>
</reference>
<dbReference type="RefSeq" id="WP_111398146.1">
    <property type="nucleotide sequence ID" value="NZ_QKYU01000010.1"/>
</dbReference>
<evidence type="ECO:0000313" key="2">
    <source>
        <dbReference type="EMBL" id="PZW45876.1"/>
    </source>
</evidence>
<dbReference type="CDD" id="cd03801">
    <property type="entry name" value="GT4_PimA-like"/>
    <property type="match status" value="1"/>
</dbReference>
<comment type="caution">
    <text evidence="2">The sequence shown here is derived from an EMBL/GenBank/DDBJ whole genome shotgun (WGS) entry which is preliminary data.</text>
</comment>
<dbReference type="Pfam" id="PF13692">
    <property type="entry name" value="Glyco_trans_1_4"/>
    <property type="match status" value="1"/>
</dbReference>
<name>A0A2W7IFZ7_9PROT</name>
<dbReference type="SUPFAM" id="SSF53756">
    <property type="entry name" value="UDP-Glycosyltransferase/glycogen phosphorylase"/>
    <property type="match status" value="1"/>
</dbReference>
<dbReference type="Gene3D" id="3.40.50.2000">
    <property type="entry name" value="Glycogen Phosphorylase B"/>
    <property type="match status" value="2"/>
</dbReference>
<feature type="domain" description="Glycosyltransferase subfamily 4-like N-terminal" evidence="1">
    <location>
        <begin position="12"/>
        <end position="160"/>
    </location>
</feature>
<dbReference type="Pfam" id="PF13439">
    <property type="entry name" value="Glyco_transf_4"/>
    <property type="match status" value="1"/>
</dbReference>
<dbReference type="PANTHER" id="PTHR12526:SF636">
    <property type="entry name" value="BLL3647 PROTEIN"/>
    <property type="match status" value="1"/>
</dbReference>
<dbReference type="Proteomes" id="UP000249688">
    <property type="component" value="Unassembled WGS sequence"/>
</dbReference>
<dbReference type="OrthoDB" id="9790710at2"/>
<protein>
    <submittedName>
        <fullName evidence="2">Glycosyltransferase involved in cell wall biosynthesis</fullName>
    </submittedName>
</protein>
<keyword evidence="2" id="KW-0808">Transferase</keyword>
<dbReference type="PANTHER" id="PTHR12526">
    <property type="entry name" value="GLYCOSYLTRANSFERASE"/>
    <property type="match status" value="1"/>
</dbReference>
<dbReference type="AlphaFoldDB" id="A0A2W7IFZ7"/>
<sequence>MRILLWYWGRRGGGAQHAFCLARALAARPDVSLELSVSAQGELADRFAGLGVPVHFINTFNGPAGFLAATLRLPWIIGTLRAQARAMGADVVLSVMSHVWTPLAAPLLARDGIAFVPIIHDARPHPGDPALLWRWRMRRELGAARAAVVLSDAVAQVVAAEAPGLPLIRLPLGAHLPNGVPAPAESAGEDFLFFGRMRAYKGLDLLRDAWALLLRTHPGARLRVVGQGNPEAVAPGLAALPGVTVEARWVSEAEMPGLVASARALVLPYREASQSGVLPLAMACGVPVIATAVGGLSEQMGDGAGGLLVAPEAAALAGAMARMLDREAHARMAAAALRVGRGLSDWDAQAATLVRALA</sequence>
<organism evidence="2 3">
    <name type="scientific">Humitalea rosea</name>
    <dbReference type="NCBI Taxonomy" id="990373"/>
    <lineage>
        <taxon>Bacteria</taxon>
        <taxon>Pseudomonadati</taxon>
        <taxon>Pseudomonadota</taxon>
        <taxon>Alphaproteobacteria</taxon>
        <taxon>Acetobacterales</taxon>
        <taxon>Roseomonadaceae</taxon>
        <taxon>Humitalea</taxon>
    </lineage>
</organism>